<evidence type="ECO:0000313" key="3">
    <source>
        <dbReference type="Proteomes" id="UP000753802"/>
    </source>
</evidence>
<dbReference type="PANTHER" id="PTHR39200:SF1">
    <property type="entry name" value="AUTO-TRANSPORTER ADHESIN HEAD GIN DOMAIN-CONTAINING PROTEIN-RELATED"/>
    <property type="match status" value="1"/>
</dbReference>
<evidence type="ECO:0000259" key="1">
    <source>
        <dbReference type="Pfam" id="PF10988"/>
    </source>
</evidence>
<name>A0ABW9ZV21_9BACT</name>
<protein>
    <submittedName>
        <fullName evidence="2">DUF2807 domain-containing protein</fullName>
    </submittedName>
</protein>
<organism evidence="2 3">
    <name type="scientific">Sediminibacterium roseum</name>
    <dbReference type="NCBI Taxonomy" id="1978412"/>
    <lineage>
        <taxon>Bacteria</taxon>
        <taxon>Pseudomonadati</taxon>
        <taxon>Bacteroidota</taxon>
        <taxon>Chitinophagia</taxon>
        <taxon>Chitinophagales</taxon>
        <taxon>Chitinophagaceae</taxon>
        <taxon>Sediminibacterium</taxon>
    </lineage>
</organism>
<dbReference type="InterPro" id="IPR021255">
    <property type="entry name" value="DUF2807"/>
</dbReference>
<dbReference type="Proteomes" id="UP000753802">
    <property type="component" value="Unassembled WGS sequence"/>
</dbReference>
<dbReference type="PANTHER" id="PTHR39200">
    <property type="entry name" value="HYPOTHETICAL EXPORTED PROTEIN"/>
    <property type="match status" value="1"/>
</dbReference>
<proteinExistence type="predicted"/>
<accession>A0ABW9ZV21</accession>
<sequence>MKKTTLFLALVMVLGLTACRWKRVTGSGVIVSKDISVRHADRIRLSGSVDVYITQGPTVSVKIEGDDNILPLIKIEENEGALNIKQKDHVSFSTENPVKVYITTDKLNSVRVSGSGDVFGKSRFTGSEKITTAISGSGNITLELNAPEVESEITGSGSISLAGETASQKVKITGSGDFNGSELKSENANVRITGSGDVKVFADAKLDIHITGGGSIYYKGNAVITQKVTGSGDIRKME</sequence>
<keyword evidence="3" id="KW-1185">Reference proteome</keyword>
<dbReference type="RefSeq" id="WP_161819319.1">
    <property type="nucleotide sequence ID" value="NZ_JAACJS010000015.1"/>
</dbReference>
<dbReference type="PROSITE" id="PS51257">
    <property type="entry name" value="PROKAR_LIPOPROTEIN"/>
    <property type="match status" value="1"/>
</dbReference>
<feature type="domain" description="Putative auto-transporter adhesin head GIN" evidence="1">
    <location>
        <begin position="41"/>
        <end position="222"/>
    </location>
</feature>
<dbReference type="Pfam" id="PF10988">
    <property type="entry name" value="DUF2807"/>
    <property type="match status" value="1"/>
</dbReference>
<dbReference type="Gene3D" id="2.160.20.120">
    <property type="match status" value="1"/>
</dbReference>
<evidence type="ECO:0000313" key="2">
    <source>
        <dbReference type="EMBL" id="NCI51018.1"/>
    </source>
</evidence>
<gene>
    <name evidence="2" type="ORF">GWC95_13875</name>
</gene>
<dbReference type="EMBL" id="JAACJS010000015">
    <property type="protein sequence ID" value="NCI51018.1"/>
    <property type="molecule type" value="Genomic_DNA"/>
</dbReference>
<reference evidence="2 3" key="1">
    <citation type="submission" date="2020-01" db="EMBL/GenBank/DDBJ databases">
        <title>Genome analysis.</title>
        <authorList>
            <person name="Wu S."/>
            <person name="Wang G."/>
        </authorList>
    </citation>
    <scope>NUCLEOTIDE SEQUENCE [LARGE SCALE GENOMIC DNA]</scope>
    <source>
        <strain evidence="2 3">SYL130</strain>
    </source>
</reference>
<comment type="caution">
    <text evidence="2">The sequence shown here is derived from an EMBL/GenBank/DDBJ whole genome shotgun (WGS) entry which is preliminary data.</text>
</comment>